<organism evidence="2 3">
    <name type="scientific">Brassica napus</name>
    <name type="common">Rape</name>
    <dbReference type="NCBI Taxonomy" id="3708"/>
    <lineage>
        <taxon>Eukaryota</taxon>
        <taxon>Viridiplantae</taxon>
        <taxon>Streptophyta</taxon>
        <taxon>Embryophyta</taxon>
        <taxon>Tracheophyta</taxon>
        <taxon>Spermatophyta</taxon>
        <taxon>Magnoliopsida</taxon>
        <taxon>eudicotyledons</taxon>
        <taxon>Gunneridae</taxon>
        <taxon>Pentapetalae</taxon>
        <taxon>rosids</taxon>
        <taxon>malvids</taxon>
        <taxon>Brassicales</taxon>
        <taxon>Brassicaceae</taxon>
        <taxon>Brassiceae</taxon>
        <taxon>Brassica</taxon>
    </lineage>
</organism>
<gene>
    <name evidence="2" type="primary">BnaA03g59680D</name>
    <name evidence="1" type="ORF">DARMORV10_A03P67340.1</name>
    <name evidence="2" type="ORF">GSBRNA2T00028600001</name>
</gene>
<dbReference type="EMBL" id="LK032165">
    <property type="protein sequence ID" value="CDY24864.1"/>
    <property type="molecule type" value="Genomic_DNA"/>
</dbReference>
<dbReference type="AlphaFoldDB" id="A0A078GHT3"/>
<keyword evidence="3" id="KW-1185">Reference proteome</keyword>
<reference evidence="1" key="3">
    <citation type="submission" date="2021-01" db="EMBL/GenBank/DDBJ databases">
        <authorList>
            <consortium name="Genoscope - CEA"/>
            <person name="William W."/>
        </authorList>
    </citation>
    <scope>NUCLEOTIDE SEQUENCE</scope>
</reference>
<evidence type="ECO:0000313" key="1">
    <source>
        <dbReference type="EMBL" id="CAF2133982.1"/>
    </source>
</evidence>
<accession>A0A078GHT3</accession>
<sequence length="60" mass="6657">MHVFPKCNSKVPMSQSPTILNPGQPLPFNWVCFVCTNEMFSESLSAPEIVFPRSKGLSSI</sequence>
<protein>
    <submittedName>
        <fullName evidence="1">(rape) hypothetical protein</fullName>
    </submittedName>
    <submittedName>
        <fullName evidence="2">BnaA03g59680D protein</fullName>
    </submittedName>
</protein>
<dbReference type="Proteomes" id="UP000028999">
    <property type="component" value="Unassembled WGS sequence"/>
</dbReference>
<evidence type="ECO:0000313" key="2">
    <source>
        <dbReference type="EMBL" id="CDY24864.1"/>
    </source>
</evidence>
<dbReference type="EMBL" id="HG994357">
    <property type="protein sequence ID" value="CAF2133982.1"/>
    <property type="molecule type" value="Genomic_DNA"/>
</dbReference>
<proteinExistence type="predicted"/>
<reference evidence="2 3" key="1">
    <citation type="journal article" date="2014" name="Science">
        <title>Plant genetics. Early allopolyploid evolution in the post-Neolithic Brassica napus oilseed genome.</title>
        <authorList>
            <person name="Chalhoub B."/>
            <person name="Denoeud F."/>
            <person name="Liu S."/>
            <person name="Parkin I.A."/>
            <person name="Tang H."/>
            <person name="Wang X."/>
            <person name="Chiquet J."/>
            <person name="Belcram H."/>
            <person name="Tong C."/>
            <person name="Samans B."/>
            <person name="Correa M."/>
            <person name="Da Silva C."/>
            <person name="Just J."/>
            <person name="Falentin C."/>
            <person name="Koh C.S."/>
            <person name="Le Clainche I."/>
            <person name="Bernard M."/>
            <person name="Bento P."/>
            <person name="Noel B."/>
            <person name="Labadie K."/>
            <person name="Alberti A."/>
            <person name="Charles M."/>
            <person name="Arnaud D."/>
            <person name="Guo H."/>
            <person name="Daviaud C."/>
            <person name="Alamery S."/>
            <person name="Jabbari K."/>
            <person name="Zhao M."/>
            <person name="Edger P.P."/>
            <person name="Chelaifa H."/>
            <person name="Tack D."/>
            <person name="Lassalle G."/>
            <person name="Mestiri I."/>
            <person name="Schnel N."/>
            <person name="Le Paslier M.C."/>
            <person name="Fan G."/>
            <person name="Renault V."/>
            <person name="Bayer P.E."/>
            <person name="Golicz A.A."/>
            <person name="Manoli S."/>
            <person name="Lee T.H."/>
            <person name="Thi V.H."/>
            <person name="Chalabi S."/>
            <person name="Hu Q."/>
            <person name="Fan C."/>
            <person name="Tollenaere R."/>
            <person name="Lu Y."/>
            <person name="Battail C."/>
            <person name="Shen J."/>
            <person name="Sidebottom C.H."/>
            <person name="Wang X."/>
            <person name="Canaguier A."/>
            <person name="Chauveau A."/>
            <person name="Berard A."/>
            <person name="Deniot G."/>
            <person name="Guan M."/>
            <person name="Liu Z."/>
            <person name="Sun F."/>
            <person name="Lim Y.P."/>
            <person name="Lyons E."/>
            <person name="Town C.D."/>
            <person name="Bancroft I."/>
            <person name="Wang X."/>
            <person name="Meng J."/>
            <person name="Ma J."/>
            <person name="Pires J.C."/>
            <person name="King G.J."/>
            <person name="Brunel D."/>
            <person name="Delourme R."/>
            <person name="Renard M."/>
            <person name="Aury J.M."/>
            <person name="Adams K.L."/>
            <person name="Batley J."/>
            <person name="Snowdon R.J."/>
            <person name="Tost J."/>
            <person name="Edwards D."/>
            <person name="Zhou Y."/>
            <person name="Hua W."/>
            <person name="Sharpe A.G."/>
            <person name="Paterson A.H."/>
            <person name="Guan C."/>
            <person name="Wincker P."/>
        </authorList>
    </citation>
    <scope>NUCLEOTIDE SEQUENCE [LARGE SCALE GENOMIC DNA]</scope>
    <source>
        <strain evidence="3">cv. Darmor-bzh</strain>
    </source>
</reference>
<reference evidence="2" key="2">
    <citation type="submission" date="2014-06" db="EMBL/GenBank/DDBJ databases">
        <authorList>
            <person name="Genoscope - CEA"/>
        </authorList>
    </citation>
    <scope>NUCLEOTIDE SEQUENCE</scope>
</reference>
<dbReference type="Proteomes" id="UP001295469">
    <property type="component" value="Chromosome A03"/>
</dbReference>
<evidence type="ECO:0000313" key="3">
    <source>
        <dbReference type="Proteomes" id="UP000028999"/>
    </source>
</evidence>
<name>A0A078GHT3_BRANA</name>
<dbReference type="PaxDb" id="3708-A0A078GHT3"/>
<dbReference type="Gramene" id="CDY24864">
    <property type="protein sequence ID" value="CDY24864"/>
    <property type="gene ID" value="GSBRNA2T00028600001"/>
</dbReference>